<comment type="catalytic activity">
    <reaction evidence="11">
        <text>Endonucleolytic cleavage of RNA, removing 21 and 42 nucleotides, respectively, from the 5'- and 3'-termini of a 5S-rRNA precursor.</text>
        <dbReference type="EC" id="3.1.26.8"/>
    </reaction>
</comment>
<dbReference type="InterPro" id="IPR004466">
    <property type="entry name" value="RNase_M5"/>
</dbReference>
<keyword evidence="10 11" id="KW-0694">RNA-binding</keyword>
<dbReference type="SUPFAM" id="SSF110455">
    <property type="entry name" value="Toprim domain"/>
    <property type="match status" value="1"/>
</dbReference>
<dbReference type="InterPro" id="IPR025156">
    <property type="entry name" value="RNase_M5_C"/>
</dbReference>
<dbReference type="GO" id="GO:0046872">
    <property type="term" value="F:metal ion binding"/>
    <property type="evidence" value="ECO:0007669"/>
    <property type="project" value="UniProtKB-KW"/>
</dbReference>
<evidence type="ECO:0000313" key="14">
    <source>
        <dbReference type="EMBL" id="SUN63659.1"/>
    </source>
</evidence>
<evidence type="ECO:0000256" key="7">
    <source>
        <dbReference type="ARBA" id="ARBA00022759"/>
    </source>
</evidence>
<dbReference type="CDD" id="cd01027">
    <property type="entry name" value="TOPRIM_RNase_M5_like"/>
    <property type="match status" value="1"/>
</dbReference>
<name>A0A380KGD5_9STRE</name>
<keyword evidence="15" id="KW-1185">Reference proteome</keyword>
<comment type="similarity">
    <text evidence="11">Belongs to the ribonuclease M5 family.</text>
</comment>
<dbReference type="PANTHER" id="PTHR39156">
    <property type="entry name" value="RIBONUCLEASE M5"/>
    <property type="match status" value="1"/>
</dbReference>
<keyword evidence="8 11" id="KW-0378">Hydrolase</keyword>
<accession>A0A380KGD5</accession>
<evidence type="ECO:0000256" key="11">
    <source>
        <dbReference type="HAMAP-Rule" id="MF_01469"/>
    </source>
</evidence>
<dbReference type="GO" id="GO:0005737">
    <property type="term" value="C:cytoplasm"/>
    <property type="evidence" value="ECO:0007669"/>
    <property type="project" value="UniProtKB-SubCell"/>
</dbReference>
<organism evidence="14 15">
    <name type="scientific">Streptococcus hyointestinalis</name>
    <dbReference type="NCBI Taxonomy" id="1337"/>
    <lineage>
        <taxon>Bacteria</taxon>
        <taxon>Bacillati</taxon>
        <taxon>Bacillota</taxon>
        <taxon>Bacilli</taxon>
        <taxon>Lactobacillales</taxon>
        <taxon>Streptococcaceae</taxon>
        <taxon>Streptococcus</taxon>
    </lineage>
</organism>
<evidence type="ECO:0000256" key="4">
    <source>
        <dbReference type="ARBA" id="ARBA00022722"/>
    </source>
</evidence>
<dbReference type="HAMAP" id="MF_01469">
    <property type="entry name" value="RNase_M5"/>
    <property type="match status" value="1"/>
</dbReference>
<reference evidence="14 15" key="1">
    <citation type="submission" date="2018-06" db="EMBL/GenBank/DDBJ databases">
        <authorList>
            <consortium name="Pathogen Informatics"/>
            <person name="Doyle S."/>
        </authorList>
    </citation>
    <scope>NUCLEOTIDE SEQUENCE [LARGE SCALE GENOMIC DNA]</scope>
    <source>
        <strain evidence="14 15">NCTC12224</strain>
    </source>
</reference>
<evidence type="ECO:0000256" key="10">
    <source>
        <dbReference type="ARBA" id="ARBA00022884"/>
    </source>
</evidence>
<dbReference type="FunFam" id="3.40.1360.10:FF:000006">
    <property type="entry name" value="Ribonuclease M5"/>
    <property type="match status" value="1"/>
</dbReference>
<gene>
    <name evidence="11 14" type="primary">rnmV</name>
    <name evidence="14" type="ORF">NCTC12224_02563</name>
</gene>
<keyword evidence="2 11" id="KW-0690">Ribosome biogenesis</keyword>
<keyword evidence="3 11" id="KW-0698">rRNA processing</keyword>
<evidence type="ECO:0000313" key="15">
    <source>
        <dbReference type="Proteomes" id="UP000254924"/>
    </source>
</evidence>
<dbReference type="OrthoDB" id="9791329at2"/>
<keyword evidence="6 11" id="KW-0699">rRNA-binding</keyword>
<feature type="domain" description="Toprim" evidence="13">
    <location>
        <begin position="7"/>
        <end position="90"/>
    </location>
</feature>
<proteinExistence type="inferred from homology"/>
<evidence type="ECO:0000256" key="5">
    <source>
        <dbReference type="ARBA" id="ARBA00022723"/>
    </source>
</evidence>
<keyword evidence="5" id="KW-0479">Metal-binding</keyword>
<dbReference type="NCBIfam" id="TIGR00334">
    <property type="entry name" value="5S_RNA_mat_M5"/>
    <property type="match status" value="1"/>
</dbReference>
<evidence type="ECO:0000256" key="6">
    <source>
        <dbReference type="ARBA" id="ARBA00022730"/>
    </source>
</evidence>
<evidence type="ECO:0000256" key="9">
    <source>
        <dbReference type="ARBA" id="ARBA00022842"/>
    </source>
</evidence>
<dbReference type="PANTHER" id="PTHR39156:SF1">
    <property type="entry name" value="RIBONUCLEASE M5"/>
    <property type="match status" value="1"/>
</dbReference>
<dbReference type="Proteomes" id="UP000254924">
    <property type="component" value="Unassembled WGS sequence"/>
</dbReference>
<dbReference type="InterPro" id="IPR034141">
    <property type="entry name" value="TOPRIM_RNase_M5-like"/>
</dbReference>
<dbReference type="AlphaFoldDB" id="A0A380KGD5"/>
<dbReference type="EC" id="3.1.26.8" evidence="11 12"/>
<protein>
    <recommendedName>
        <fullName evidence="11 12">Ribonuclease M5</fullName>
        <ecNumber evidence="11 12">3.1.26.8</ecNumber>
    </recommendedName>
    <alternativeName>
        <fullName evidence="11">RNase M5</fullName>
    </alternativeName>
    <alternativeName>
        <fullName evidence="11">Ribosomal RNA terminal maturase M5</fullName>
    </alternativeName>
</protein>
<evidence type="ECO:0000256" key="1">
    <source>
        <dbReference type="ARBA" id="ARBA00022490"/>
    </source>
</evidence>
<dbReference type="Gene3D" id="3.40.1360.10">
    <property type="match status" value="1"/>
</dbReference>
<keyword evidence="7 11" id="KW-0255">Endonuclease</keyword>
<dbReference type="GO" id="GO:0019843">
    <property type="term" value="F:rRNA binding"/>
    <property type="evidence" value="ECO:0007669"/>
    <property type="project" value="UniProtKB-KW"/>
</dbReference>
<keyword evidence="1 11" id="KW-0963">Cytoplasm</keyword>
<comment type="subcellular location">
    <subcellularLocation>
        <location evidence="11">Cytoplasm</location>
    </subcellularLocation>
</comment>
<evidence type="ECO:0000256" key="8">
    <source>
        <dbReference type="ARBA" id="ARBA00022801"/>
    </source>
</evidence>
<dbReference type="EMBL" id="UHFN01000007">
    <property type="protein sequence ID" value="SUN63659.1"/>
    <property type="molecule type" value="Genomic_DNA"/>
</dbReference>
<comment type="function">
    <text evidence="11">Required for correct processing of both the 5' and 3' ends of 5S rRNA precursor. Cleaves both sides of a double-stranded region yielding mature 5S rRNA in one step.</text>
</comment>
<keyword evidence="4 11" id="KW-0540">Nuclease</keyword>
<dbReference type="GO" id="GO:0043822">
    <property type="term" value="F:ribonuclease M5 activity"/>
    <property type="evidence" value="ECO:0007669"/>
    <property type="project" value="UniProtKB-UniRule"/>
</dbReference>
<sequence>MTKKKIYEVVVVEGKDDTVNLKRFYDVDTYETRGSAISEEDLARIDRLNDLRGVIVFTDPDYNGERIRKLIMQAVPTAKHAFLNRGEAVPKSKTKGRSLGVEHASYEDLEKALSSVMGYYDDEETFDITASDLMRLGLTMGIDSRQRREYLGEELRIGYTNGKQLLKRLRLFGVTLAEVEKCMTGYKGK</sequence>
<dbReference type="PROSITE" id="PS50880">
    <property type="entry name" value="TOPRIM"/>
    <property type="match status" value="1"/>
</dbReference>
<dbReference type="GO" id="GO:0006364">
    <property type="term" value="P:rRNA processing"/>
    <property type="evidence" value="ECO:0007669"/>
    <property type="project" value="UniProtKB-UniRule"/>
</dbReference>
<dbReference type="Pfam" id="PF13331">
    <property type="entry name" value="DUF4093"/>
    <property type="match status" value="1"/>
</dbReference>
<evidence type="ECO:0000259" key="13">
    <source>
        <dbReference type="PROSITE" id="PS50880"/>
    </source>
</evidence>
<evidence type="ECO:0000256" key="2">
    <source>
        <dbReference type="ARBA" id="ARBA00022517"/>
    </source>
</evidence>
<dbReference type="InterPro" id="IPR006171">
    <property type="entry name" value="TOPRIM_dom"/>
</dbReference>
<dbReference type="Pfam" id="PF01751">
    <property type="entry name" value="Toprim"/>
    <property type="match status" value="1"/>
</dbReference>
<dbReference type="SMART" id="SM00493">
    <property type="entry name" value="TOPRIM"/>
    <property type="match status" value="1"/>
</dbReference>
<evidence type="ECO:0000256" key="12">
    <source>
        <dbReference type="NCBIfam" id="TIGR00334"/>
    </source>
</evidence>
<keyword evidence="9" id="KW-0460">Magnesium</keyword>
<evidence type="ECO:0000256" key="3">
    <source>
        <dbReference type="ARBA" id="ARBA00022552"/>
    </source>
</evidence>